<comment type="caution">
    <text evidence="2">The sequence shown here is derived from an EMBL/GenBank/DDBJ whole genome shotgun (WGS) entry which is preliminary data.</text>
</comment>
<evidence type="ECO:0000313" key="3">
    <source>
        <dbReference type="Proteomes" id="UP000308444"/>
    </source>
</evidence>
<dbReference type="SUPFAM" id="SSF46689">
    <property type="entry name" value="Homeodomain-like"/>
    <property type="match status" value="1"/>
</dbReference>
<evidence type="ECO:0000259" key="1">
    <source>
        <dbReference type="Pfam" id="PF13556"/>
    </source>
</evidence>
<accession>A0A9X9ADI1</accession>
<gene>
    <name evidence="2" type="ORF">FC695_03320</name>
</gene>
<dbReference type="AlphaFoldDB" id="A0A9X9ADI1"/>
<proteinExistence type="predicted"/>
<dbReference type="Proteomes" id="UP000308444">
    <property type="component" value="Unassembled WGS sequence"/>
</dbReference>
<protein>
    <submittedName>
        <fullName evidence="2">Carbohydrate diacid regulator</fullName>
    </submittedName>
</protein>
<dbReference type="PANTHER" id="PTHR33744">
    <property type="entry name" value="CARBOHYDRATE DIACID REGULATOR"/>
    <property type="match status" value="1"/>
</dbReference>
<organism evidence="2 3">
    <name type="scientific">Bacillus cereus</name>
    <dbReference type="NCBI Taxonomy" id="1396"/>
    <lineage>
        <taxon>Bacteria</taxon>
        <taxon>Bacillati</taxon>
        <taxon>Bacillota</taxon>
        <taxon>Bacilli</taxon>
        <taxon>Bacillales</taxon>
        <taxon>Bacillaceae</taxon>
        <taxon>Bacillus</taxon>
        <taxon>Bacillus cereus group</taxon>
    </lineage>
</organism>
<dbReference type="Gene3D" id="1.10.10.2840">
    <property type="entry name" value="PucR C-terminal helix-turn-helix domain"/>
    <property type="match status" value="1"/>
</dbReference>
<dbReference type="Pfam" id="PF13556">
    <property type="entry name" value="HTH_30"/>
    <property type="match status" value="1"/>
</dbReference>
<feature type="non-terminal residue" evidence="2">
    <location>
        <position position="1"/>
    </location>
</feature>
<feature type="domain" description="PucR C-terminal helix-turn-helix" evidence="1">
    <location>
        <begin position="60"/>
        <end position="117"/>
    </location>
</feature>
<reference evidence="2 3" key="1">
    <citation type="journal article" date="2019" name="Environ. Microbiol.">
        <title>An active ?-lactamase is a part of an orchestrated cell wall stress resistance network of Bacillus subtilis and related rhizosphere species.</title>
        <authorList>
            <person name="Bucher T."/>
            <person name="Keren-Paz A."/>
            <person name="Hausser J."/>
            <person name="Olender T."/>
            <person name="Cytryn E."/>
            <person name="Kolodkin-Gal I."/>
        </authorList>
    </citation>
    <scope>NUCLEOTIDE SEQUENCE [LARGE SCALE GENOMIC DNA]</scope>
    <source>
        <strain evidence="2 3">I32</strain>
    </source>
</reference>
<dbReference type="PANTHER" id="PTHR33744:SF16">
    <property type="entry name" value="CARBOHYDRATE DIACID REGULATOR"/>
    <property type="match status" value="1"/>
</dbReference>
<dbReference type="InterPro" id="IPR042070">
    <property type="entry name" value="PucR_C-HTH_sf"/>
</dbReference>
<dbReference type="InterPro" id="IPR009057">
    <property type="entry name" value="Homeodomain-like_sf"/>
</dbReference>
<dbReference type="InterPro" id="IPR051448">
    <property type="entry name" value="CdaR-like_regulators"/>
</dbReference>
<dbReference type="InterPro" id="IPR025736">
    <property type="entry name" value="PucR_C-HTH_dom"/>
</dbReference>
<dbReference type="EMBL" id="SZOH01000169">
    <property type="protein sequence ID" value="TKJ07570.1"/>
    <property type="molecule type" value="Genomic_DNA"/>
</dbReference>
<evidence type="ECO:0000313" key="2">
    <source>
        <dbReference type="EMBL" id="TKJ07570.1"/>
    </source>
</evidence>
<sequence length="130" mass="15528">NNMSICYEQALRALSVSLETKKIVFNEDLRLEMCLQDISVETREQFLERTIENLLSFPELMQTLRLFIDYNQSYKQTAKQLHIHINTLHYRLKKIEEHTGLDPKQFKDLNVLYFALLLLDNYTKKNDKTD</sequence>
<name>A0A9X9ADI1_BACCE</name>